<dbReference type="GO" id="GO:0006260">
    <property type="term" value="P:DNA replication"/>
    <property type="evidence" value="ECO:0007669"/>
    <property type="project" value="UniProtKB-KW"/>
</dbReference>
<keyword evidence="8" id="KW-0460">Magnesium</keyword>
<feature type="domain" description="Nudix hydrolase" evidence="12">
    <location>
        <begin position="1"/>
        <end position="135"/>
    </location>
</feature>
<keyword evidence="6" id="KW-0227">DNA damage</keyword>
<evidence type="ECO:0000256" key="4">
    <source>
        <dbReference type="ARBA" id="ARBA00022705"/>
    </source>
</evidence>
<dbReference type="GO" id="GO:0044715">
    <property type="term" value="F:8-oxo-dGDP phosphatase activity"/>
    <property type="evidence" value="ECO:0007669"/>
    <property type="project" value="TreeGrafter"/>
</dbReference>
<dbReference type="Pfam" id="PF00293">
    <property type="entry name" value="NUDIX"/>
    <property type="match status" value="1"/>
</dbReference>
<organism evidence="13">
    <name type="scientific">uncultured Caudovirales phage</name>
    <dbReference type="NCBI Taxonomy" id="2100421"/>
    <lineage>
        <taxon>Viruses</taxon>
        <taxon>Duplodnaviria</taxon>
        <taxon>Heunggongvirae</taxon>
        <taxon>Uroviricota</taxon>
        <taxon>Caudoviricetes</taxon>
        <taxon>Peduoviridae</taxon>
        <taxon>Maltschvirus</taxon>
        <taxon>Maltschvirus maltsch</taxon>
    </lineage>
</organism>
<dbReference type="Gene3D" id="3.90.79.10">
    <property type="entry name" value="Nucleoside Triphosphate Pyrophosphohydrolase"/>
    <property type="match status" value="1"/>
</dbReference>
<dbReference type="PANTHER" id="PTHR47707">
    <property type="entry name" value="8-OXO-DGTP DIPHOSPHATASE"/>
    <property type="match status" value="1"/>
</dbReference>
<evidence type="ECO:0000256" key="11">
    <source>
        <dbReference type="ARBA" id="ARBA00038905"/>
    </source>
</evidence>
<reference evidence="13" key="1">
    <citation type="submission" date="2020-04" db="EMBL/GenBank/DDBJ databases">
        <authorList>
            <person name="Chiriac C."/>
            <person name="Salcher M."/>
            <person name="Ghai R."/>
            <person name="Kavagutti S V."/>
        </authorList>
    </citation>
    <scope>NUCLEOTIDE SEQUENCE</scope>
</reference>
<dbReference type="PRINTS" id="PR00502">
    <property type="entry name" value="NUDIXFAMILY"/>
</dbReference>
<evidence type="ECO:0000256" key="2">
    <source>
        <dbReference type="ARBA" id="ARBA00005582"/>
    </source>
</evidence>
<dbReference type="InterPro" id="IPR015797">
    <property type="entry name" value="NUDIX_hydrolase-like_dom_sf"/>
</dbReference>
<evidence type="ECO:0000256" key="8">
    <source>
        <dbReference type="ARBA" id="ARBA00022842"/>
    </source>
</evidence>
<proteinExistence type="inferred from homology"/>
<dbReference type="InterPro" id="IPR047127">
    <property type="entry name" value="MutT-like"/>
</dbReference>
<dbReference type="InterPro" id="IPR020084">
    <property type="entry name" value="NUDIX_hydrolase_CS"/>
</dbReference>
<gene>
    <name evidence="13" type="ORF">UFOVP117_134</name>
</gene>
<protein>
    <recommendedName>
        <fullName evidence="11">8-oxo-dGTP diphosphatase</fullName>
        <ecNumber evidence="11">3.6.1.55</ecNumber>
    </recommendedName>
</protein>
<comment type="similarity">
    <text evidence="2">Belongs to the Nudix hydrolase family.</text>
</comment>
<evidence type="ECO:0000256" key="6">
    <source>
        <dbReference type="ARBA" id="ARBA00022763"/>
    </source>
</evidence>
<keyword evidence="9" id="KW-0234">DNA repair</keyword>
<dbReference type="GO" id="GO:0035539">
    <property type="term" value="F:8-oxo-7,8-dihydrodeoxyguanosine triphosphate pyrophosphatase activity"/>
    <property type="evidence" value="ECO:0007669"/>
    <property type="project" value="UniProtKB-EC"/>
</dbReference>
<dbReference type="CDD" id="cd02883">
    <property type="entry name" value="NUDIX_Hydrolase"/>
    <property type="match status" value="1"/>
</dbReference>
<evidence type="ECO:0000259" key="12">
    <source>
        <dbReference type="PROSITE" id="PS51462"/>
    </source>
</evidence>
<evidence type="ECO:0000256" key="9">
    <source>
        <dbReference type="ARBA" id="ARBA00023204"/>
    </source>
</evidence>
<dbReference type="GO" id="GO:0008413">
    <property type="term" value="F:8-oxo-7,8-dihydroguanosine triphosphate pyrophosphatase activity"/>
    <property type="evidence" value="ECO:0007669"/>
    <property type="project" value="TreeGrafter"/>
</dbReference>
<dbReference type="PANTHER" id="PTHR47707:SF1">
    <property type="entry name" value="NUDIX HYDROLASE FAMILY PROTEIN"/>
    <property type="match status" value="1"/>
</dbReference>
<dbReference type="InterPro" id="IPR020476">
    <property type="entry name" value="Nudix_hydrolase"/>
</dbReference>
<comment type="cofactor">
    <cofactor evidence="1">
        <name>Mg(2+)</name>
        <dbReference type="ChEBI" id="CHEBI:18420"/>
    </cofactor>
</comment>
<evidence type="ECO:0000256" key="7">
    <source>
        <dbReference type="ARBA" id="ARBA00022801"/>
    </source>
</evidence>
<keyword evidence="7 13" id="KW-0378">Hydrolase</keyword>
<keyword evidence="4" id="KW-0235">DNA replication</keyword>
<dbReference type="PROSITE" id="PS00893">
    <property type="entry name" value="NUDIX_BOX"/>
    <property type="match status" value="1"/>
</dbReference>
<evidence type="ECO:0000256" key="10">
    <source>
        <dbReference type="ARBA" id="ARBA00035861"/>
    </source>
</evidence>
<keyword evidence="3" id="KW-0515">Mutator protein</keyword>
<keyword evidence="5" id="KW-0479">Metal-binding</keyword>
<dbReference type="GO" id="GO:0044716">
    <property type="term" value="F:8-oxo-GDP phosphatase activity"/>
    <property type="evidence" value="ECO:0007669"/>
    <property type="project" value="TreeGrafter"/>
</dbReference>
<dbReference type="InterPro" id="IPR000086">
    <property type="entry name" value="NUDIX_hydrolase_dom"/>
</dbReference>
<dbReference type="GO" id="GO:0046872">
    <property type="term" value="F:metal ion binding"/>
    <property type="evidence" value="ECO:0007669"/>
    <property type="project" value="UniProtKB-KW"/>
</dbReference>
<dbReference type="EMBL" id="LR796235">
    <property type="protein sequence ID" value="CAB4129858.1"/>
    <property type="molecule type" value="Genomic_DNA"/>
</dbReference>
<evidence type="ECO:0000256" key="3">
    <source>
        <dbReference type="ARBA" id="ARBA00022457"/>
    </source>
</evidence>
<dbReference type="GO" id="GO:0006281">
    <property type="term" value="P:DNA repair"/>
    <property type="evidence" value="ECO:0007669"/>
    <property type="project" value="UniProtKB-KW"/>
</dbReference>
<dbReference type="SUPFAM" id="SSF55811">
    <property type="entry name" value="Nudix"/>
    <property type="match status" value="1"/>
</dbReference>
<evidence type="ECO:0000256" key="1">
    <source>
        <dbReference type="ARBA" id="ARBA00001946"/>
    </source>
</evidence>
<evidence type="ECO:0000313" key="13">
    <source>
        <dbReference type="EMBL" id="CAB4129858.1"/>
    </source>
</evidence>
<comment type="catalytic activity">
    <reaction evidence="10">
        <text>8-oxo-dGTP + H2O = 8-oxo-dGMP + diphosphate + H(+)</text>
        <dbReference type="Rhea" id="RHEA:31575"/>
        <dbReference type="ChEBI" id="CHEBI:15377"/>
        <dbReference type="ChEBI" id="CHEBI:15378"/>
        <dbReference type="ChEBI" id="CHEBI:33019"/>
        <dbReference type="ChEBI" id="CHEBI:63224"/>
        <dbReference type="ChEBI" id="CHEBI:77896"/>
        <dbReference type="EC" id="3.6.1.55"/>
    </reaction>
</comment>
<dbReference type="EC" id="3.6.1.55" evidence="11"/>
<accession>A0A6J5L506</accession>
<name>A0A6J5L506_9CAUD</name>
<evidence type="ECO:0000256" key="5">
    <source>
        <dbReference type="ARBA" id="ARBA00022723"/>
    </source>
</evidence>
<dbReference type="PROSITE" id="PS51462">
    <property type="entry name" value="NUDIX"/>
    <property type="match status" value="1"/>
</dbReference>
<sequence>MKQSAGIIVKVNNRCLVCKRAADVNEPAKWAIPMGGIDEGEDPKDTAYREFYEEMGVSIDGVIKPLVRINRFNKLGNIKSILHVFLFKTDTEIIPDLDGAADGFEHTECEYITLQQIKELNMSSGIKEVLTDLLNF</sequence>